<dbReference type="SUPFAM" id="SSF50249">
    <property type="entry name" value="Nucleic acid-binding proteins"/>
    <property type="match status" value="1"/>
</dbReference>
<dbReference type="SMART" id="SM00955">
    <property type="entry name" value="RNB"/>
    <property type="match status" value="1"/>
</dbReference>
<dbReference type="AlphaFoldDB" id="A0A6J4N0L4"/>
<dbReference type="InterPro" id="IPR050180">
    <property type="entry name" value="RNR_Ribonuclease"/>
</dbReference>
<proteinExistence type="predicted"/>
<accession>A0A6J4N0L4</accession>
<sequence length="475" mass="51851">MPARKVGLPSDVPPALTEGLAAVRARLEILEKFPSEVTRAAEQAASKARWPELDRTDLELITIDPPGARDLDQALHITRDGEDFCVSYAIADVAAFVSPGDPVDVEAHRRGQTLYGPDHRTPLHPPALSEDAASLLSEQVRPALLWTVRLDHRGQTLEAQVCRAKVRSRSQLTYQEAQAEIDGGSPRESLALLKELGLWREQRERDRGGVSLQIPEQEINTDVPQWALTFRSPLPVEGWNAQVSLLTGMAAAHIMMYGQVGILRTLPPADKGSLRRLRQTAKALHISWPAELDYPEFVRSLNPERADHAAMLNACTTVFRGAGYRAFSGGIPVDAEHAALAVEYAHATAPLRRLVDRYVGEICLALCADEPVPPWVLTALDALPAEMARSEQRAKKFERATFDLVEAFLLQGRVGETFIGTIVEVNEDKTSGSVVIASPAVEAKITGANLPLGQQAPVRLVCANPAEAVVRFELA</sequence>
<dbReference type="Pfam" id="PF00773">
    <property type="entry name" value="RNB"/>
    <property type="match status" value="1"/>
</dbReference>
<dbReference type="GO" id="GO:0006402">
    <property type="term" value="P:mRNA catabolic process"/>
    <property type="evidence" value="ECO:0007669"/>
    <property type="project" value="TreeGrafter"/>
</dbReference>
<organism evidence="2">
    <name type="scientific">uncultured Propionibacteriaceae bacterium</name>
    <dbReference type="NCBI Taxonomy" id="257457"/>
    <lineage>
        <taxon>Bacteria</taxon>
        <taxon>Bacillati</taxon>
        <taxon>Actinomycetota</taxon>
        <taxon>Actinomycetes</taxon>
        <taxon>Propionibacteriales</taxon>
        <taxon>Propionibacteriaceae</taxon>
        <taxon>environmental samples</taxon>
    </lineage>
</organism>
<evidence type="ECO:0000259" key="1">
    <source>
        <dbReference type="SMART" id="SM00955"/>
    </source>
</evidence>
<dbReference type="GO" id="GO:0000175">
    <property type="term" value="F:3'-5'-RNA exonuclease activity"/>
    <property type="evidence" value="ECO:0007669"/>
    <property type="project" value="TreeGrafter"/>
</dbReference>
<dbReference type="Pfam" id="PF18614">
    <property type="entry name" value="RNase_II_C_S1"/>
    <property type="match status" value="1"/>
</dbReference>
<name>A0A6J4N0L4_9ACTN</name>
<dbReference type="InterPro" id="IPR012340">
    <property type="entry name" value="NA-bd_OB-fold"/>
</dbReference>
<dbReference type="GO" id="GO:0000932">
    <property type="term" value="C:P-body"/>
    <property type="evidence" value="ECO:0007669"/>
    <property type="project" value="TreeGrafter"/>
</dbReference>
<dbReference type="PANTHER" id="PTHR23355">
    <property type="entry name" value="RIBONUCLEASE"/>
    <property type="match status" value="1"/>
</dbReference>
<evidence type="ECO:0000313" key="2">
    <source>
        <dbReference type="EMBL" id="CAA9371788.1"/>
    </source>
</evidence>
<dbReference type="GO" id="GO:0003723">
    <property type="term" value="F:RNA binding"/>
    <property type="evidence" value="ECO:0007669"/>
    <property type="project" value="InterPro"/>
</dbReference>
<reference evidence="2" key="1">
    <citation type="submission" date="2020-02" db="EMBL/GenBank/DDBJ databases">
        <authorList>
            <person name="Meier V. D."/>
        </authorList>
    </citation>
    <scope>NUCLEOTIDE SEQUENCE</scope>
    <source>
        <strain evidence="2">AVDCRST_MAG75</strain>
    </source>
</reference>
<gene>
    <name evidence="2" type="ORF">AVDCRST_MAG75-140</name>
</gene>
<dbReference type="InterPro" id="IPR040596">
    <property type="entry name" value="RNase_II_C_S1"/>
</dbReference>
<dbReference type="InterPro" id="IPR001900">
    <property type="entry name" value="RNase_II/R"/>
</dbReference>
<protein>
    <submittedName>
        <fullName evidence="2">3'-to-5' exoribonuclease RNase R</fullName>
    </submittedName>
</protein>
<dbReference type="PANTHER" id="PTHR23355:SF42">
    <property type="entry name" value="RIBONUCLEASE II, CHLOROPLASTIC_MITOCHONDRIAL"/>
    <property type="match status" value="1"/>
</dbReference>
<feature type="domain" description="RNB" evidence="1">
    <location>
        <begin position="52"/>
        <end position="369"/>
    </location>
</feature>
<dbReference type="EMBL" id="CADCUO010000007">
    <property type="protein sequence ID" value="CAA9371788.1"/>
    <property type="molecule type" value="Genomic_DNA"/>
</dbReference>